<keyword evidence="2" id="KW-1185">Reference proteome</keyword>
<reference evidence="1" key="1">
    <citation type="submission" date="2023-07" db="EMBL/GenBank/DDBJ databases">
        <authorList>
            <consortium name="AG Swart"/>
            <person name="Singh M."/>
            <person name="Singh A."/>
            <person name="Seah K."/>
            <person name="Emmerich C."/>
        </authorList>
    </citation>
    <scope>NUCLEOTIDE SEQUENCE</scope>
    <source>
        <strain evidence="1">DP1</strain>
    </source>
</reference>
<dbReference type="Proteomes" id="UP001295684">
    <property type="component" value="Unassembled WGS sequence"/>
</dbReference>
<dbReference type="EMBL" id="CAMPGE010002316">
    <property type="protein sequence ID" value="CAI2361116.1"/>
    <property type="molecule type" value="Genomic_DNA"/>
</dbReference>
<evidence type="ECO:0000313" key="1">
    <source>
        <dbReference type="EMBL" id="CAI2361116.1"/>
    </source>
</evidence>
<evidence type="ECO:0000313" key="2">
    <source>
        <dbReference type="Proteomes" id="UP001295684"/>
    </source>
</evidence>
<proteinExistence type="predicted"/>
<comment type="caution">
    <text evidence="1">The sequence shown here is derived from an EMBL/GenBank/DDBJ whole genome shotgun (WGS) entry which is preliminary data.</text>
</comment>
<accession>A0AAD1U348</accession>
<name>A0AAD1U348_EUPCR</name>
<protein>
    <submittedName>
        <fullName evidence="1">Uncharacterized protein</fullName>
    </submittedName>
</protein>
<dbReference type="AlphaFoldDB" id="A0AAD1U348"/>
<gene>
    <name evidence="1" type="ORF">ECRASSUSDP1_LOCUS2426</name>
</gene>
<sequence>MDRLINMMVTKVVKRFSEKDRSHKVREMIENEIKNHFTNESKSGSKFAYLNGSHLTQIEIKIKRKLLAERGHSIEMKSNASQHSTFQNVARHLKSVSPTPQQRGSVFAGSPLKNNEYSTAMPELVQASDNQTQRQMTKSVELIKKVDHKRVKSRGNHSYLKQGGINSIAQRIPRFNNQDNMSFFSGQDEWDEIEKFNALAEERDRKLKAITTQKNQKKMQESLRKQIQEQRSIKALSLN</sequence>
<organism evidence="1 2">
    <name type="scientific">Euplotes crassus</name>
    <dbReference type="NCBI Taxonomy" id="5936"/>
    <lineage>
        <taxon>Eukaryota</taxon>
        <taxon>Sar</taxon>
        <taxon>Alveolata</taxon>
        <taxon>Ciliophora</taxon>
        <taxon>Intramacronucleata</taxon>
        <taxon>Spirotrichea</taxon>
        <taxon>Hypotrichia</taxon>
        <taxon>Euplotida</taxon>
        <taxon>Euplotidae</taxon>
        <taxon>Moneuplotes</taxon>
    </lineage>
</organism>